<gene>
    <name evidence="2" type="ORF">M9458_030516</name>
</gene>
<evidence type="ECO:0000313" key="2">
    <source>
        <dbReference type="EMBL" id="KAL0174548.1"/>
    </source>
</evidence>
<protein>
    <submittedName>
        <fullName evidence="2">Uncharacterized protein</fullName>
    </submittedName>
</protein>
<sequence length="101" mass="11732">WMTGSQLVIVVTRAQKKKSLNRIRPAEQRWPPRRKKRASFKQRMVKVERVQLVLNAPLEEGGEAEEVEVEAEAEAEAEAELEVEAEEVEECKEDQDWTENQ</sequence>
<dbReference type="Proteomes" id="UP001529510">
    <property type="component" value="Unassembled WGS sequence"/>
</dbReference>
<name>A0ABD0PKF7_CIRMR</name>
<dbReference type="EMBL" id="JAMKFB020000015">
    <property type="protein sequence ID" value="KAL0174548.1"/>
    <property type="molecule type" value="Genomic_DNA"/>
</dbReference>
<keyword evidence="3" id="KW-1185">Reference proteome</keyword>
<reference evidence="2 3" key="1">
    <citation type="submission" date="2024-05" db="EMBL/GenBank/DDBJ databases">
        <title>Genome sequencing and assembly of Indian major carp, Cirrhinus mrigala (Hamilton, 1822).</title>
        <authorList>
            <person name="Mohindra V."/>
            <person name="Chowdhury L.M."/>
            <person name="Lal K."/>
            <person name="Jena J.K."/>
        </authorList>
    </citation>
    <scope>NUCLEOTIDE SEQUENCE [LARGE SCALE GENOMIC DNA]</scope>
    <source>
        <strain evidence="2">CM1030</strain>
        <tissue evidence="2">Blood</tissue>
    </source>
</reference>
<comment type="caution">
    <text evidence="2">The sequence shown here is derived from an EMBL/GenBank/DDBJ whole genome shotgun (WGS) entry which is preliminary data.</text>
</comment>
<proteinExistence type="predicted"/>
<feature type="non-terminal residue" evidence="2">
    <location>
        <position position="101"/>
    </location>
</feature>
<feature type="region of interest" description="Disordered" evidence="1">
    <location>
        <begin position="59"/>
        <end position="101"/>
    </location>
</feature>
<dbReference type="AlphaFoldDB" id="A0ABD0PKF7"/>
<evidence type="ECO:0000313" key="3">
    <source>
        <dbReference type="Proteomes" id="UP001529510"/>
    </source>
</evidence>
<feature type="non-terminal residue" evidence="2">
    <location>
        <position position="1"/>
    </location>
</feature>
<evidence type="ECO:0000256" key="1">
    <source>
        <dbReference type="SAM" id="MobiDB-lite"/>
    </source>
</evidence>
<feature type="compositionally biased region" description="Acidic residues" evidence="1">
    <location>
        <begin position="60"/>
        <end position="101"/>
    </location>
</feature>
<organism evidence="2 3">
    <name type="scientific">Cirrhinus mrigala</name>
    <name type="common">Mrigala</name>
    <dbReference type="NCBI Taxonomy" id="683832"/>
    <lineage>
        <taxon>Eukaryota</taxon>
        <taxon>Metazoa</taxon>
        <taxon>Chordata</taxon>
        <taxon>Craniata</taxon>
        <taxon>Vertebrata</taxon>
        <taxon>Euteleostomi</taxon>
        <taxon>Actinopterygii</taxon>
        <taxon>Neopterygii</taxon>
        <taxon>Teleostei</taxon>
        <taxon>Ostariophysi</taxon>
        <taxon>Cypriniformes</taxon>
        <taxon>Cyprinidae</taxon>
        <taxon>Labeoninae</taxon>
        <taxon>Labeonini</taxon>
        <taxon>Cirrhinus</taxon>
    </lineage>
</organism>
<accession>A0ABD0PKF7</accession>